<dbReference type="STRING" id="1618573.UT19_C0004G0099"/>
<dbReference type="SUPFAM" id="SSF55811">
    <property type="entry name" value="Nudix"/>
    <property type="match status" value="1"/>
</dbReference>
<dbReference type="PROSITE" id="PS00893">
    <property type="entry name" value="NUDIX_BOX"/>
    <property type="match status" value="1"/>
</dbReference>
<evidence type="ECO:0000256" key="3">
    <source>
        <dbReference type="RuleBase" id="RU003476"/>
    </source>
</evidence>
<feature type="domain" description="Nudix hydrolase" evidence="4">
    <location>
        <begin position="2"/>
        <end position="128"/>
    </location>
</feature>
<comment type="cofactor">
    <cofactor evidence="1">
        <name>Mg(2+)</name>
        <dbReference type="ChEBI" id="CHEBI:18420"/>
    </cofactor>
</comment>
<comment type="caution">
    <text evidence="5">The sequence shown here is derived from an EMBL/GenBank/DDBJ whole genome shotgun (WGS) entry which is preliminary data.</text>
</comment>
<name>A0A0G0LQI7_9BACT</name>
<evidence type="ECO:0000313" key="5">
    <source>
        <dbReference type="EMBL" id="KKQ94138.1"/>
    </source>
</evidence>
<evidence type="ECO:0000256" key="2">
    <source>
        <dbReference type="ARBA" id="ARBA00022801"/>
    </source>
</evidence>
<dbReference type="EMBL" id="LBVW01000004">
    <property type="protein sequence ID" value="KKQ94138.1"/>
    <property type="molecule type" value="Genomic_DNA"/>
</dbReference>
<dbReference type="AlphaFoldDB" id="A0A0G0LQI7"/>
<dbReference type="PROSITE" id="PS51462">
    <property type="entry name" value="NUDIX"/>
    <property type="match status" value="1"/>
</dbReference>
<dbReference type="InterPro" id="IPR000086">
    <property type="entry name" value="NUDIX_hydrolase_dom"/>
</dbReference>
<dbReference type="InterPro" id="IPR015797">
    <property type="entry name" value="NUDIX_hydrolase-like_dom_sf"/>
</dbReference>
<evidence type="ECO:0000313" key="6">
    <source>
        <dbReference type="Proteomes" id="UP000034932"/>
    </source>
</evidence>
<dbReference type="GO" id="GO:0016787">
    <property type="term" value="F:hydrolase activity"/>
    <property type="evidence" value="ECO:0007669"/>
    <property type="project" value="UniProtKB-KW"/>
</dbReference>
<sequence length="133" mass="15109">MSISLNANAAILKGKKILVTREKNRKLYLLPGGGIKKDEDPQQALIRELHEELGIKIDNKNLESLGKFSAPKVGRKTERETQVFIVKKWSGEILPQGEVEAIEWINSNNLSLSLEWILKHLVIPKLREKGIIY</sequence>
<gene>
    <name evidence="5" type="ORF">UT19_C0004G0099</name>
</gene>
<dbReference type="PANTHER" id="PTHR43046">
    <property type="entry name" value="GDP-MANNOSE MANNOSYL HYDROLASE"/>
    <property type="match status" value="1"/>
</dbReference>
<organism evidence="5 6">
    <name type="scientific">Candidatus Woesebacteria bacterium GW2011_GWB1_39_10b</name>
    <dbReference type="NCBI Taxonomy" id="1618573"/>
    <lineage>
        <taxon>Bacteria</taxon>
        <taxon>Candidatus Woeseibacteriota</taxon>
    </lineage>
</organism>
<dbReference type="PRINTS" id="PR00502">
    <property type="entry name" value="NUDIXFAMILY"/>
</dbReference>
<keyword evidence="2 3" id="KW-0378">Hydrolase</keyword>
<comment type="similarity">
    <text evidence="3">Belongs to the Nudix hydrolase family.</text>
</comment>
<dbReference type="Gene3D" id="3.90.79.10">
    <property type="entry name" value="Nucleoside Triphosphate Pyrophosphohydrolase"/>
    <property type="match status" value="1"/>
</dbReference>
<dbReference type="InterPro" id="IPR020476">
    <property type="entry name" value="Nudix_hydrolase"/>
</dbReference>
<protein>
    <submittedName>
        <fullName evidence="5">NUDIX domain protein</fullName>
    </submittedName>
</protein>
<dbReference type="Proteomes" id="UP000034932">
    <property type="component" value="Unassembled WGS sequence"/>
</dbReference>
<dbReference type="Pfam" id="PF00293">
    <property type="entry name" value="NUDIX"/>
    <property type="match status" value="1"/>
</dbReference>
<proteinExistence type="inferred from homology"/>
<evidence type="ECO:0000259" key="4">
    <source>
        <dbReference type="PROSITE" id="PS51462"/>
    </source>
</evidence>
<evidence type="ECO:0000256" key="1">
    <source>
        <dbReference type="ARBA" id="ARBA00001946"/>
    </source>
</evidence>
<reference evidence="5 6" key="1">
    <citation type="journal article" date="2015" name="Nature">
        <title>rRNA introns, odd ribosomes, and small enigmatic genomes across a large radiation of phyla.</title>
        <authorList>
            <person name="Brown C.T."/>
            <person name="Hug L.A."/>
            <person name="Thomas B.C."/>
            <person name="Sharon I."/>
            <person name="Castelle C.J."/>
            <person name="Singh A."/>
            <person name="Wilkins M.J."/>
            <person name="Williams K.H."/>
            <person name="Banfield J.F."/>
        </authorList>
    </citation>
    <scope>NUCLEOTIDE SEQUENCE [LARGE SCALE GENOMIC DNA]</scope>
</reference>
<accession>A0A0G0LQI7</accession>
<dbReference type="PANTHER" id="PTHR43046:SF2">
    <property type="entry name" value="8-OXO-DGTP DIPHOSPHATASE-RELATED"/>
    <property type="match status" value="1"/>
</dbReference>
<dbReference type="InterPro" id="IPR020084">
    <property type="entry name" value="NUDIX_hydrolase_CS"/>
</dbReference>